<feature type="compositionally biased region" description="Polar residues" evidence="1">
    <location>
        <begin position="388"/>
        <end position="397"/>
    </location>
</feature>
<accession>A0A9P5NEI5</accession>
<evidence type="ECO:0000256" key="1">
    <source>
        <dbReference type="SAM" id="MobiDB-lite"/>
    </source>
</evidence>
<feature type="compositionally biased region" description="Polar residues" evidence="1">
    <location>
        <begin position="50"/>
        <end position="69"/>
    </location>
</feature>
<feature type="compositionally biased region" description="Acidic residues" evidence="1">
    <location>
        <begin position="36"/>
        <end position="45"/>
    </location>
</feature>
<feature type="compositionally biased region" description="Polar residues" evidence="1">
    <location>
        <begin position="354"/>
        <end position="364"/>
    </location>
</feature>
<keyword evidence="4" id="KW-1185">Reference proteome</keyword>
<name>A0A9P5NEI5_GYMJU</name>
<feature type="compositionally biased region" description="Polar residues" evidence="1">
    <location>
        <begin position="607"/>
        <end position="625"/>
    </location>
</feature>
<feature type="compositionally biased region" description="Polar residues" evidence="1">
    <location>
        <begin position="85"/>
        <end position="94"/>
    </location>
</feature>
<evidence type="ECO:0000313" key="4">
    <source>
        <dbReference type="Proteomes" id="UP000724874"/>
    </source>
</evidence>
<proteinExistence type="predicted"/>
<dbReference type="Proteomes" id="UP000724874">
    <property type="component" value="Unassembled WGS sequence"/>
</dbReference>
<feature type="compositionally biased region" description="Basic residues" evidence="1">
    <location>
        <begin position="784"/>
        <end position="793"/>
    </location>
</feature>
<keyword evidence="2" id="KW-0812">Transmembrane</keyword>
<feature type="region of interest" description="Disordered" evidence="1">
    <location>
        <begin position="228"/>
        <end position="444"/>
    </location>
</feature>
<protein>
    <submittedName>
        <fullName evidence="3">Uncharacterized protein</fullName>
    </submittedName>
</protein>
<feature type="region of interest" description="Disordered" evidence="1">
    <location>
        <begin position="600"/>
        <end position="625"/>
    </location>
</feature>
<keyword evidence="2" id="KW-1133">Transmembrane helix</keyword>
<sequence length="941" mass="101070">MPPSGLPRNLPQRTPLAAQAQAPYAPPEVVRLSDSAAEEGYDEEHEYGGSNNSPPKYQYEYTTHPSASSYALPYPYPSAIVGPKAQQSTPVKTPSNDDDDNNGAELYSSPFESDPLDVVPAAPRSTTSSSSTSKAAGNGAMTKSRWNLNLKLQLHSPASKSIPSLPAAVAAPRSDHAAAAADDPFPRPSNVPAKHLPVLDAPPVNVDTDVYNHAYNYPLAKQLSPIAELSPGPDSRSASLKFSRSGDGTMGKPSPRAESSAGSGFGSLSANWKEKEKEAMGDVVDRESLKTRTGSMGSVGTVNGNTRSRAGSVTMGAVPPGGPQNASPGGSLGSELTRPSPIYSSPFITRHLNRTVSQTSSKSDSQPQGQVPQPQAQAPSLSIAPGSRPNTGNSSAPASGREVPQTPILPGTATTTPTGTMYTPTSTLQTPVAQTPITPGTGGGGLVIQPLPVAVTTNSLPPQVGQSTLPKIPSLPVMSPIDLRFSSIGSVAPRSSREIHMSRHSKVASTSRQGLGKVERLPVIEGSVEGFFEEEVETEESDGEEYEEDEYEDEEYDLESLHAESFVTAGTNEDTSNDKQHAASEVLDPELGVELATLSKEGHSPARSVTSGLPSAPGSNSGSIRSLHNAVLGDRASPPTPGSATGESFIHRRWDRDAALSLGRISSSPATFRTKGRSSRWPFRLFSSSSLSAASASHLTPAFWAFWLGFVFPVLWLVGGWHFTNAGELPPKVTVWEWYFWNSHWSIEGFRLMMERLLLCCRMRKIRRANTHKEDTTVGADHAQRRKGKRRSNPHSNVRAGKIYPALPRWVAERQTTDDGRMRLNDPKRSLRGISFGYPFISRPPGSQDSFGIPTPSAIAAPSSPGLRRFLAILDKPNRLLDLMYGVKLTEVRGRPESGRRMFDPWIQRCRYAFCYGLALIVVGLCTASVYLIVVNTKKLQ</sequence>
<organism evidence="3 4">
    <name type="scientific">Gymnopilus junonius</name>
    <name type="common">Spectacular rustgill mushroom</name>
    <name type="synonym">Gymnopilus spectabilis subsp. junonius</name>
    <dbReference type="NCBI Taxonomy" id="109634"/>
    <lineage>
        <taxon>Eukaryota</taxon>
        <taxon>Fungi</taxon>
        <taxon>Dikarya</taxon>
        <taxon>Basidiomycota</taxon>
        <taxon>Agaricomycotina</taxon>
        <taxon>Agaricomycetes</taxon>
        <taxon>Agaricomycetidae</taxon>
        <taxon>Agaricales</taxon>
        <taxon>Agaricineae</taxon>
        <taxon>Hymenogastraceae</taxon>
        <taxon>Gymnopilus</taxon>
    </lineage>
</organism>
<gene>
    <name evidence="3" type="ORF">CPB84DRAFT_1852290</name>
</gene>
<feature type="region of interest" description="Disordered" evidence="1">
    <location>
        <begin position="1"/>
        <end position="144"/>
    </location>
</feature>
<dbReference type="EMBL" id="JADNYJ010000155">
    <property type="protein sequence ID" value="KAF8878814.1"/>
    <property type="molecule type" value="Genomic_DNA"/>
</dbReference>
<feature type="compositionally biased region" description="Low complexity" evidence="1">
    <location>
        <begin position="257"/>
        <end position="270"/>
    </location>
</feature>
<evidence type="ECO:0000313" key="3">
    <source>
        <dbReference type="EMBL" id="KAF8878814.1"/>
    </source>
</evidence>
<feature type="region of interest" description="Disordered" evidence="1">
    <location>
        <begin position="772"/>
        <end position="798"/>
    </location>
</feature>
<comment type="caution">
    <text evidence="3">The sequence shown here is derived from an EMBL/GenBank/DDBJ whole genome shotgun (WGS) entry which is preliminary data.</text>
</comment>
<reference evidence="3" key="1">
    <citation type="submission" date="2020-11" db="EMBL/GenBank/DDBJ databases">
        <authorList>
            <consortium name="DOE Joint Genome Institute"/>
            <person name="Ahrendt S."/>
            <person name="Riley R."/>
            <person name="Andreopoulos W."/>
            <person name="LaButti K."/>
            <person name="Pangilinan J."/>
            <person name="Ruiz-duenas F.J."/>
            <person name="Barrasa J.M."/>
            <person name="Sanchez-Garcia M."/>
            <person name="Camarero S."/>
            <person name="Miyauchi S."/>
            <person name="Serrano A."/>
            <person name="Linde D."/>
            <person name="Babiker R."/>
            <person name="Drula E."/>
            <person name="Ayuso-Fernandez I."/>
            <person name="Pacheco R."/>
            <person name="Padilla G."/>
            <person name="Ferreira P."/>
            <person name="Barriuso J."/>
            <person name="Kellner H."/>
            <person name="Castanera R."/>
            <person name="Alfaro M."/>
            <person name="Ramirez L."/>
            <person name="Pisabarro A.G."/>
            <person name="Kuo A."/>
            <person name="Tritt A."/>
            <person name="Lipzen A."/>
            <person name="He G."/>
            <person name="Yan M."/>
            <person name="Ng V."/>
            <person name="Cullen D."/>
            <person name="Martin F."/>
            <person name="Rosso M.-N."/>
            <person name="Henrissat B."/>
            <person name="Hibbett D."/>
            <person name="Martinez A.T."/>
            <person name="Grigoriev I.V."/>
        </authorList>
    </citation>
    <scope>NUCLEOTIDE SEQUENCE</scope>
    <source>
        <strain evidence="3">AH 44721</strain>
    </source>
</reference>
<feature type="compositionally biased region" description="Low complexity" evidence="1">
    <location>
        <begin position="365"/>
        <end position="385"/>
    </location>
</feature>
<feature type="transmembrane region" description="Helical" evidence="2">
    <location>
        <begin position="910"/>
        <end position="934"/>
    </location>
</feature>
<keyword evidence="2" id="KW-0472">Membrane</keyword>
<feature type="compositionally biased region" description="Polar residues" evidence="1">
    <location>
        <begin position="291"/>
        <end position="311"/>
    </location>
</feature>
<feature type="compositionally biased region" description="Basic and acidic residues" evidence="1">
    <location>
        <begin position="272"/>
        <end position="290"/>
    </location>
</feature>
<feature type="compositionally biased region" description="Low complexity" evidence="1">
    <location>
        <begin position="406"/>
        <end position="427"/>
    </location>
</feature>
<feature type="region of interest" description="Disordered" evidence="1">
    <location>
        <begin position="533"/>
        <end position="555"/>
    </location>
</feature>
<dbReference type="OrthoDB" id="3251367at2759"/>
<evidence type="ECO:0000256" key="2">
    <source>
        <dbReference type="SAM" id="Phobius"/>
    </source>
</evidence>
<feature type="transmembrane region" description="Helical" evidence="2">
    <location>
        <begin position="702"/>
        <end position="723"/>
    </location>
</feature>
<feature type="compositionally biased region" description="Low complexity" evidence="1">
    <location>
        <begin position="166"/>
        <end position="183"/>
    </location>
</feature>
<feature type="region of interest" description="Disordered" evidence="1">
    <location>
        <begin position="165"/>
        <end position="196"/>
    </location>
</feature>
<dbReference type="AlphaFoldDB" id="A0A9P5NEI5"/>